<dbReference type="AlphaFoldDB" id="A0A8J5CLI5"/>
<gene>
    <name evidence="1" type="ORF">GWK47_013130</name>
</gene>
<dbReference type="InterPro" id="IPR036691">
    <property type="entry name" value="Endo/exonu/phosph_ase_sf"/>
</dbReference>
<evidence type="ECO:0000313" key="1">
    <source>
        <dbReference type="EMBL" id="KAG0714930.1"/>
    </source>
</evidence>
<organism evidence="1 2">
    <name type="scientific">Chionoecetes opilio</name>
    <name type="common">Atlantic snow crab</name>
    <name type="synonym">Cancer opilio</name>
    <dbReference type="NCBI Taxonomy" id="41210"/>
    <lineage>
        <taxon>Eukaryota</taxon>
        <taxon>Metazoa</taxon>
        <taxon>Ecdysozoa</taxon>
        <taxon>Arthropoda</taxon>
        <taxon>Crustacea</taxon>
        <taxon>Multicrustacea</taxon>
        <taxon>Malacostraca</taxon>
        <taxon>Eumalacostraca</taxon>
        <taxon>Eucarida</taxon>
        <taxon>Decapoda</taxon>
        <taxon>Pleocyemata</taxon>
        <taxon>Brachyura</taxon>
        <taxon>Eubrachyura</taxon>
        <taxon>Majoidea</taxon>
        <taxon>Majidae</taxon>
        <taxon>Chionoecetes</taxon>
    </lineage>
</organism>
<reference evidence="1" key="1">
    <citation type="submission" date="2020-07" db="EMBL/GenBank/DDBJ databases">
        <title>The High-quality genome of the commercially important snow crab, Chionoecetes opilio.</title>
        <authorList>
            <person name="Jeong J.-H."/>
            <person name="Ryu S."/>
        </authorList>
    </citation>
    <scope>NUCLEOTIDE SEQUENCE</scope>
    <source>
        <strain evidence="1">MADBK_172401_WGS</strain>
        <tissue evidence="1">Digestive gland</tissue>
    </source>
</reference>
<sequence length="187" mass="21423">MHDSEYEMIGKGRKKQEKLGGGVAFLHRKEGNLKVDEIDVGNSAMSEDVLAARVECLGQNDVEKKFIVIVVYMTVEDELELENLNETVAEGRVTWNARNQESAIDYVLVNGKMRESVARMWIDEEGKIDIVSDHNMLVVDCMMWSKTIDQIVMGSYMFEPEYEVDEQVLAEPEVQQEDLALLQNMDW</sequence>
<accession>A0A8J5CLI5</accession>
<dbReference type="SUPFAM" id="SSF56219">
    <property type="entry name" value="DNase I-like"/>
    <property type="match status" value="1"/>
</dbReference>
<protein>
    <submittedName>
        <fullName evidence="1">Uncharacterized protein</fullName>
    </submittedName>
</protein>
<dbReference type="Proteomes" id="UP000770661">
    <property type="component" value="Unassembled WGS sequence"/>
</dbReference>
<evidence type="ECO:0000313" key="2">
    <source>
        <dbReference type="Proteomes" id="UP000770661"/>
    </source>
</evidence>
<name>A0A8J5CLI5_CHIOP</name>
<proteinExistence type="predicted"/>
<dbReference type="OrthoDB" id="115781at2759"/>
<comment type="caution">
    <text evidence="1">The sequence shown here is derived from an EMBL/GenBank/DDBJ whole genome shotgun (WGS) entry which is preliminary data.</text>
</comment>
<keyword evidence="2" id="KW-1185">Reference proteome</keyword>
<dbReference type="Gene3D" id="3.60.10.10">
    <property type="entry name" value="Endonuclease/exonuclease/phosphatase"/>
    <property type="match status" value="1"/>
</dbReference>
<dbReference type="EMBL" id="JACEEZ010020138">
    <property type="protein sequence ID" value="KAG0714930.1"/>
    <property type="molecule type" value="Genomic_DNA"/>
</dbReference>